<dbReference type="Proteomes" id="UP000284562">
    <property type="component" value="Unassembled WGS sequence"/>
</dbReference>
<dbReference type="AlphaFoldDB" id="A0AA92V739"/>
<dbReference type="Pfam" id="PF00535">
    <property type="entry name" value="Glycos_transf_2"/>
    <property type="match status" value="1"/>
</dbReference>
<gene>
    <name evidence="2" type="ORF">DW064_03385</name>
</gene>
<name>A0AA92V739_9BACT</name>
<evidence type="ECO:0000313" key="2">
    <source>
        <dbReference type="EMBL" id="RHK49588.1"/>
    </source>
</evidence>
<dbReference type="InterPro" id="IPR029044">
    <property type="entry name" value="Nucleotide-diphossugar_trans"/>
</dbReference>
<comment type="caution">
    <text evidence="2">The sequence shown here is derived from an EMBL/GenBank/DDBJ whole genome shotgun (WGS) entry which is preliminary data.</text>
</comment>
<sequence length="302" mass="34984">MKEIFAIIVTYNGMQWIKHCIESLMESTVPMQIIVIDNNSNDGTLEFIKKNYSSVITFPMNKNLGFGQANNVGISYALEKHADYCLLINQDAYLSKNAIELMLEEDDGESLLSPIHLNGNGSKLDLMFKYSLRNSSIKNTLLDDILVGKKLKNSYEMTEICAACWFMPKTLIEKIGGFNPLFYHYSEDSNYYKRMLYHQVKTILVPCATVCHDREIHGNIDVYNSKIIRRELLLNACDINQSFTKIAIKYIQLLFTFCLTGRSKRRNKIGTYFKEISWILRKLNKIINSRRKEKEIGPIWLQ</sequence>
<dbReference type="InterPro" id="IPR001173">
    <property type="entry name" value="Glyco_trans_2-like"/>
</dbReference>
<proteinExistence type="predicted"/>
<dbReference type="EMBL" id="QRNN01000008">
    <property type="protein sequence ID" value="RHK49588.1"/>
    <property type="molecule type" value="Genomic_DNA"/>
</dbReference>
<evidence type="ECO:0000313" key="3">
    <source>
        <dbReference type="Proteomes" id="UP000284562"/>
    </source>
</evidence>
<dbReference type="PANTHER" id="PTHR43179:SF7">
    <property type="entry name" value="RHAMNOSYLTRANSFERASE WBBL"/>
    <property type="match status" value="1"/>
</dbReference>
<protein>
    <submittedName>
        <fullName evidence="2">Glycosyltransferase family 2 protein</fullName>
    </submittedName>
</protein>
<accession>A0AA92V739</accession>
<dbReference type="PANTHER" id="PTHR43179">
    <property type="entry name" value="RHAMNOSYLTRANSFERASE WBBL"/>
    <property type="match status" value="1"/>
</dbReference>
<dbReference type="SUPFAM" id="SSF53448">
    <property type="entry name" value="Nucleotide-diphospho-sugar transferases"/>
    <property type="match status" value="1"/>
</dbReference>
<organism evidence="2 3">
    <name type="scientific">Segatella copri</name>
    <dbReference type="NCBI Taxonomy" id="165179"/>
    <lineage>
        <taxon>Bacteria</taxon>
        <taxon>Pseudomonadati</taxon>
        <taxon>Bacteroidota</taxon>
        <taxon>Bacteroidia</taxon>
        <taxon>Bacteroidales</taxon>
        <taxon>Prevotellaceae</taxon>
        <taxon>Segatella</taxon>
    </lineage>
</organism>
<evidence type="ECO:0000259" key="1">
    <source>
        <dbReference type="Pfam" id="PF00535"/>
    </source>
</evidence>
<dbReference type="Gene3D" id="3.90.550.10">
    <property type="entry name" value="Spore Coat Polysaccharide Biosynthesis Protein SpsA, Chain A"/>
    <property type="match status" value="1"/>
</dbReference>
<feature type="domain" description="Glycosyltransferase 2-like" evidence="1">
    <location>
        <begin position="7"/>
        <end position="107"/>
    </location>
</feature>
<reference evidence="2 3" key="1">
    <citation type="submission" date="2018-08" db="EMBL/GenBank/DDBJ databases">
        <title>A genome reference for cultivated species of the human gut microbiota.</title>
        <authorList>
            <person name="Zou Y."/>
            <person name="Xue W."/>
            <person name="Luo G."/>
        </authorList>
    </citation>
    <scope>NUCLEOTIDE SEQUENCE [LARGE SCALE GENOMIC DNA]</scope>
    <source>
        <strain evidence="2 3">AF43-2</strain>
    </source>
</reference>